<reference evidence="1" key="2">
    <citation type="submission" date="2021-09" db="EMBL/GenBank/DDBJ databases">
        <authorList>
            <person name="Gilroy R."/>
        </authorList>
    </citation>
    <scope>NUCLEOTIDE SEQUENCE</scope>
    <source>
        <strain evidence="1">ChiGjej2B2-19336</strain>
    </source>
</reference>
<proteinExistence type="predicted"/>
<evidence type="ECO:0000313" key="1">
    <source>
        <dbReference type="EMBL" id="HJD96659.1"/>
    </source>
</evidence>
<accession>A0A921AVL5</accession>
<dbReference type="Proteomes" id="UP000698963">
    <property type="component" value="Unassembled WGS sequence"/>
</dbReference>
<protein>
    <submittedName>
        <fullName evidence="1">DUF4911 domain-containing protein</fullName>
    </submittedName>
</protein>
<gene>
    <name evidence="1" type="ORF">K8W16_03315</name>
</gene>
<sequence>MLLIRIAPGDTGLFRYLLEGGGGHLAMLTVLDPKKALFKLLFSPHQREELFTLLESMGKTVPFDVSDWPVPMERATYAHSSSPAQKECLS</sequence>
<comment type="caution">
    <text evidence="1">The sequence shown here is derived from an EMBL/GenBank/DDBJ whole genome shotgun (WGS) entry which is preliminary data.</text>
</comment>
<evidence type="ECO:0000313" key="2">
    <source>
        <dbReference type="Proteomes" id="UP000698963"/>
    </source>
</evidence>
<dbReference type="AlphaFoldDB" id="A0A921AVL5"/>
<dbReference type="InterPro" id="IPR032587">
    <property type="entry name" value="DUF4911"/>
</dbReference>
<dbReference type="Pfam" id="PF16256">
    <property type="entry name" value="DUF4911"/>
    <property type="match status" value="1"/>
</dbReference>
<reference evidence="1" key="1">
    <citation type="journal article" date="2021" name="PeerJ">
        <title>Extensive microbial diversity within the chicken gut microbiome revealed by metagenomics and culture.</title>
        <authorList>
            <person name="Gilroy R."/>
            <person name="Ravi A."/>
            <person name="Getino M."/>
            <person name="Pursley I."/>
            <person name="Horton D.L."/>
            <person name="Alikhan N.F."/>
            <person name="Baker D."/>
            <person name="Gharbi K."/>
            <person name="Hall N."/>
            <person name="Watson M."/>
            <person name="Adriaenssens E.M."/>
            <person name="Foster-Nyarko E."/>
            <person name="Jarju S."/>
            <person name="Secka A."/>
            <person name="Antonio M."/>
            <person name="Oren A."/>
            <person name="Chaudhuri R.R."/>
            <person name="La Ragione R."/>
            <person name="Hildebrand F."/>
            <person name="Pallen M.J."/>
        </authorList>
    </citation>
    <scope>NUCLEOTIDE SEQUENCE</scope>
    <source>
        <strain evidence="1">ChiGjej2B2-19336</strain>
    </source>
</reference>
<name>A0A921AVL5_9BACT</name>
<dbReference type="EMBL" id="DYZA01000062">
    <property type="protein sequence ID" value="HJD96659.1"/>
    <property type="molecule type" value="Genomic_DNA"/>
</dbReference>
<organism evidence="1 2">
    <name type="scientific">Mailhella massiliensis</name>
    <dbReference type="NCBI Taxonomy" id="1903261"/>
    <lineage>
        <taxon>Bacteria</taxon>
        <taxon>Pseudomonadati</taxon>
        <taxon>Thermodesulfobacteriota</taxon>
        <taxon>Desulfovibrionia</taxon>
        <taxon>Desulfovibrionales</taxon>
        <taxon>Desulfovibrionaceae</taxon>
        <taxon>Mailhella</taxon>
    </lineage>
</organism>